<feature type="transmembrane region" description="Helical" evidence="7">
    <location>
        <begin position="61"/>
        <end position="83"/>
    </location>
</feature>
<keyword evidence="3" id="KW-0133">Cell shape</keyword>
<reference evidence="8 9" key="1">
    <citation type="journal article" date="2019" name="Int. J. Syst. Evol. Microbiol.">
        <title>The Global Catalogue of Microorganisms (GCM) 10K type strain sequencing project: providing services to taxonomists for standard genome sequencing and annotation.</title>
        <authorList>
            <consortium name="The Broad Institute Genomics Platform"/>
            <consortium name="The Broad Institute Genome Sequencing Center for Infectious Disease"/>
            <person name="Wu L."/>
            <person name="Ma J."/>
        </authorList>
    </citation>
    <scope>NUCLEOTIDE SEQUENCE [LARGE SCALE GENOMIC DNA]</scope>
    <source>
        <strain evidence="8 9">JCM 16374</strain>
    </source>
</reference>
<feature type="transmembrane region" description="Helical" evidence="7">
    <location>
        <begin position="95"/>
        <end position="114"/>
    </location>
</feature>
<evidence type="ECO:0000256" key="4">
    <source>
        <dbReference type="ARBA" id="ARBA00022989"/>
    </source>
</evidence>
<protein>
    <submittedName>
        <fullName evidence="8">FtsW/RodA/SpoVE family cell cycle protein</fullName>
    </submittedName>
</protein>
<dbReference type="Pfam" id="PF01098">
    <property type="entry name" value="FTSW_RODA_SPOVE"/>
    <property type="match status" value="1"/>
</dbReference>
<accession>A0ABN3SNF1</accession>
<dbReference type="EMBL" id="BAAARK010000028">
    <property type="protein sequence ID" value="GAA2681521.1"/>
    <property type="molecule type" value="Genomic_DNA"/>
</dbReference>
<evidence type="ECO:0000256" key="2">
    <source>
        <dbReference type="ARBA" id="ARBA00022692"/>
    </source>
</evidence>
<dbReference type="InterPro" id="IPR001182">
    <property type="entry name" value="FtsW/RodA"/>
</dbReference>
<feature type="region of interest" description="Disordered" evidence="6">
    <location>
        <begin position="468"/>
        <end position="503"/>
    </location>
</feature>
<comment type="caution">
    <text evidence="8">The sequence shown here is derived from an EMBL/GenBank/DDBJ whole genome shotgun (WGS) entry which is preliminary data.</text>
</comment>
<feature type="transmembrane region" description="Helical" evidence="7">
    <location>
        <begin position="282"/>
        <end position="300"/>
    </location>
</feature>
<feature type="transmembrane region" description="Helical" evidence="7">
    <location>
        <begin position="160"/>
        <end position="180"/>
    </location>
</feature>
<feature type="transmembrane region" description="Helical" evidence="7">
    <location>
        <begin position="38"/>
        <end position="55"/>
    </location>
</feature>
<proteinExistence type="predicted"/>
<evidence type="ECO:0000313" key="9">
    <source>
        <dbReference type="Proteomes" id="UP001500994"/>
    </source>
</evidence>
<sequence length="503" mass="53569">MRGLTSASRDPGGPESDAERTMTFAALAQAPNRRRTEAWLLGFVVFITVFGYAYTELSMKGQLGGGLGGFAVSVFFIALVAHLVVRRFAPRADPLILPVATLLTGIGLVLLHRLDITYAEKPRLHIAQAATGQLVWTVIGVAVCIVILIVLRDHRLLQRYIYLTMAVALVMLMAPAFFGADKFGAKRWIMLGPLSLQPGEFVKIMIVVFFAGYLTVSRDALALSGRRVLGMQLPPGRQLGPIFTIWVISLLVLVFERDLGTSLIFFGVFVIMLYMATERTSWVVCGLLMAVIGAGVVGSTEPHVKGRVMAWLHPMDIFLPPDKRPPGLISDQAAQALFSFGSGGIGGTGLGQGHPELIGFAGNSDFILTTVGEELGLAGVMAILLLYALLAQRGMRVGLTARDPFGKLLAVGLSGALLLQVFVVTGGVTGLIPLTGKALPFLAAGGSSMVANWVMVAVLLRVSDSAQRRREPVRPAAPRPDADATQRVPRVTGGPTPGPTPGT</sequence>
<evidence type="ECO:0000256" key="3">
    <source>
        <dbReference type="ARBA" id="ARBA00022960"/>
    </source>
</evidence>
<comment type="subcellular location">
    <subcellularLocation>
        <location evidence="1">Membrane</location>
        <topology evidence="1">Multi-pass membrane protein</topology>
    </subcellularLocation>
</comment>
<organism evidence="8 9">
    <name type="scientific">Streptomyces lunalinharesii</name>
    <dbReference type="NCBI Taxonomy" id="333384"/>
    <lineage>
        <taxon>Bacteria</taxon>
        <taxon>Bacillati</taxon>
        <taxon>Actinomycetota</taxon>
        <taxon>Actinomycetes</taxon>
        <taxon>Kitasatosporales</taxon>
        <taxon>Streptomycetaceae</taxon>
        <taxon>Streptomyces</taxon>
    </lineage>
</organism>
<name>A0ABN3SNF1_9ACTN</name>
<dbReference type="PANTHER" id="PTHR30474:SF3">
    <property type="entry name" value="PEPTIDOGLYCAN GLYCOSYLTRANSFERASE RODA"/>
    <property type="match status" value="1"/>
</dbReference>
<gene>
    <name evidence="8" type="ORF">GCM10009864_62690</name>
</gene>
<feature type="transmembrane region" description="Helical" evidence="7">
    <location>
        <begin position="366"/>
        <end position="387"/>
    </location>
</feature>
<evidence type="ECO:0000256" key="5">
    <source>
        <dbReference type="ARBA" id="ARBA00023136"/>
    </source>
</evidence>
<feature type="transmembrane region" description="Helical" evidence="7">
    <location>
        <begin position="238"/>
        <end position="255"/>
    </location>
</feature>
<evidence type="ECO:0000256" key="1">
    <source>
        <dbReference type="ARBA" id="ARBA00004141"/>
    </source>
</evidence>
<feature type="transmembrane region" description="Helical" evidence="7">
    <location>
        <begin position="408"/>
        <end position="432"/>
    </location>
</feature>
<evidence type="ECO:0000256" key="7">
    <source>
        <dbReference type="SAM" id="Phobius"/>
    </source>
</evidence>
<feature type="transmembrane region" description="Helical" evidence="7">
    <location>
        <begin position="200"/>
        <end position="217"/>
    </location>
</feature>
<keyword evidence="5 7" id="KW-0472">Membrane</keyword>
<dbReference type="PANTHER" id="PTHR30474">
    <property type="entry name" value="CELL CYCLE PROTEIN"/>
    <property type="match status" value="1"/>
</dbReference>
<feature type="transmembrane region" description="Helical" evidence="7">
    <location>
        <begin position="261"/>
        <end position="277"/>
    </location>
</feature>
<dbReference type="Proteomes" id="UP001500994">
    <property type="component" value="Unassembled WGS sequence"/>
</dbReference>
<feature type="transmembrane region" description="Helical" evidence="7">
    <location>
        <begin position="438"/>
        <end position="460"/>
    </location>
</feature>
<keyword evidence="2 7" id="KW-0812">Transmembrane</keyword>
<keyword evidence="9" id="KW-1185">Reference proteome</keyword>
<keyword evidence="4 7" id="KW-1133">Transmembrane helix</keyword>
<feature type="transmembrane region" description="Helical" evidence="7">
    <location>
        <begin position="134"/>
        <end position="151"/>
    </location>
</feature>
<evidence type="ECO:0000313" key="8">
    <source>
        <dbReference type="EMBL" id="GAA2681521.1"/>
    </source>
</evidence>
<evidence type="ECO:0000256" key="6">
    <source>
        <dbReference type="SAM" id="MobiDB-lite"/>
    </source>
</evidence>